<organism evidence="1 2">
    <name type="scientific">Panacibacter microcysteis</name>
    <dbReference type="NCBI Taxonomy" id="2793269"/>
    <lineage>
        <taxon>Bacteria</taxon>
        <taxon>Pseudomonadati</taxon>
        <taxon>Bacteroidota</taxon>
        <taxon>Chitinophagia</taxon>
        <taxon>Chitinophagales</taxon>
        <taxon>Chitinophagaceae</taxon>
        <taxon>Panacibacter</taxon>
    </lineage>
</organism>
<dbReference type="AlphaFoldDB" id="A0A931GZA5"/>
<evidence type="ECO:0000313" key="1">
    <source>
        <dbReference type="EMBL" id="MBG9378120.1"/>
    </source>
</evidence>
<comment type="caution">
    <text evidence="1">The sequence shown here is derived from an EMBL/GenBank/DDBJ whole genome shotgun (WGS) entry which is preliminary data.</text>
</comment>
<dbReference type="Pfam" id="PF05751">
    <property type="entry name" value="FixH"/>
    <property type="match status" value="1"/>
</dbReference>
<evidence type="ECO:0000313" key="2">
    <source>
        <dbReference type="Proteomes" id="UP000628448"/>
    </source>
</evidence>
<dbReference type="InterPro" id="IPR008620">
    <property type="entry name" value="FixH"/>
</dbReference>
<dbReference type="EMBL" id="JADWYR010000002">
    <property type="protein sequence ID" value="MBG9378120.1"/>
    <property type="molecule type" value="Genomic_DNA"/>
</dbReference>
<name>A0A931GZA5_9BACT</name>
<gene>
    <name evidence="1" type="ORF">I5907_17920</name>
</gene>
<dbReference type="Proteomes" id="UP000628448">
    <property type="component" value="Unassembled WGS sequence"/>
</dbReference>
<accession>A0A931GZA5</accession>
<dbReference type="RefSeq" id="WP_196992175.1">
    <property type="nucleotide sequence ID" value="NZ_JADWYR010000002.1"/>
</dbReference>
<protein>
    <submittedName>
        <fullName evidence="1">FixH family protein</fullName>
    </submittedName>
</protein>
<proteinExistence type="predicted"/>
<reference evidence="1" key="1">
    <citation type="submission" date="2020-11" db="EMBL/GenBank/DDBJ databases">
        <title>Bacterial whole genome sequence for Panacibacter sp. DH6.</title>
        <authorList>
            <person name="Le V."/>
            <person name="Ko S."/>
            <person name="Ahn C.-Y."/>
            <person name="Oh H.-M."/>
        </authorList>
    </citation>
    <scope>NUCLEOTIDE SEQUENCE</scope>
    <source>
        <strain evidence="1">DH6</strain>
    </source>
</reference>
<keyword evidence="2" id="KW-1185">Reference proteome</keyword>
<sequence length="144" mass="16119">MSWGNKLLVAFIAFGALIGTLVYKCMHQNFELVSKDYYADELKYQDRIDGANNAGKLSAVQVSTTGTELAIQLPKELNGQVLKGEAWFYCATNAADDRRIPLTVDDKGIMLVDKSKLAKASYVLKLNWENTSEKFYNEQAVSLR</sequence>